<name>A0A248UQV4_9HYPH</name>
<proteinExistence type="predicted"/>
<organism evidence="1 2">
    <name type="scientific">Ochrobactrum quorumnocens</name>
    <dbReference type="NCBI Taxonomy" id="271865"/>
    <lineage>
        <taxon>Bacteria</taxon>
        <taxon>Pseudomonadati</taxon>
        <taxon>Pseudomonadota</taxon>
        <taxon>Alphaproteobacteria</taxon>
        <taxon>Hyphomicrobiales</taxon>
        <taxon>Brucellaceae</taxon>
        <taxon>Brucella/Ochrobactrum group</taxon>
        <taxon>Ochrobactrum</taxon>
    </lineage>
</organism>
<evidence type="ECO:0000313" key="2">
    <source>
        <dbReference type="Proteomes" id="UP000215256"/>
    </source>
</evidence>
<dbReference type="AlphaFoldDB" id="A0A248UQV4"/>
<reference evidence="1 2" key="1">
    <citation type="submission" date="2017-07" db="EMBL/GenBank/DDBJ databases">
        <title>Phylogenetic study on the rhizospheric bacterium Ochrobactrum sp. A44.</title>
        <authorList>
            <person name="Krzyzanowska D.M."/>
            <person name="Ossowicki A."/>
            <person name="Rajewska M."/>
            <person name="Maciag T."/>
            <person name="Kaczynski Z."/>
            <person name="Czerwicka M."/>
            <person name="Jafra S."/>
        </authorList>
    </citation>
    <scope>NUCLEOTIDE SEQUENCE [LARGE SCALE GENOMIC DNA]</scope>
    <source>
        <strain evidence="1 2">A44</strain>
        <plasmid evidence="1 2">unnamed1</plasmid>
    </source>
</reference>
<keyword evidence="1" id="KW-0614">Plasmid</keyword>
<evidence type="ECO:0000313" key="1">
    <source>
        <dbReference type="EMBL" id="ASV88771.1"/>
    </source>
</evidence>
<geneLocation type="plasmid" evidence="1 2">
    <name>unnamed1</name>
</geneLocation>
<gene>
    <name evidence="1" type="ORF">CES85_2922</name>
</gene>
<protein>
    <submittedName>
        <fullName evidence="1">Uncharacterized protein</fullName>
    </submittedName>
</protein>
<dbReference type="Proteomes" id="UP000215256">
    <property type="component" value="Plasmid unnamed1"/>
</dbReference>
<accession>A0A248UQV4</accession>
<dbReference type="KEGG" id="och:CES85_2922"/>
<dbReference type="EMBL" id="CP022605">
    <property type="protein sequence ID" value="ASV88771.1"/>
    <property type="molecule type" value="Genomic_DNA"/>
</dbReference>
<sequence length="56" mass="6151">MLAQAKSAAAIVFIIIIFPSSALLWRALNCPVAPCDLLIINDKRKIISSRKSIIKN</sequence>